<accession>A0A7H0HEQ3</accession>
<keyword evidence="2 4" id="KW-0548">Nucleotidyltransferase</keyword>
<evidence type="ECO:0000313" key="4">
    <source>
        <dbReference type="EMBL" id="QNP59019.1"/>
    </source>
</evidence>
<dbReference type="Gene3D" id="3.40.50.620">
    <property type="entry name" value="HUPs"/>
    <property type="match status" value="1"/>
</dbReference>
<dbReference type="PANTHER" id="PTHR21342:SF0">
    <property type="entry name" value="BIFUNCTIONAL NMN ADENYLYLTRANSFERASE_NUDIX HYDROLASE"/>
    <property type="match status" value="1"/>
</dbReference>
<dbReference type="Pfam" id="PF00293">
    <property type="entry name" value="NUDIX"/>
    <property type="match status" value="1"/>
</dbReference>
<organism evidence="4 5">
    <name type="scientific">Paenacidovorax monticola</name>
    <dbReference type="NCBI Taxonomy" id="1926868"/>
    <lineage>
        <taxon>Bacteria</taxon>
        <taxon>Pseudomonadati</taxon>
        <taxon>Pseudomonadota</taxon>
        <taxon>Betaproteobacteria</taxon>
        <taxon>Burkholderiales</taxon>
        <taxon>Comamonadaceae</taxon>
        <taxon>Paenacidovorax</taxon>
    </lineage>
</organism>
<keyword evidence="5" id="KW-1185">Reference proteome</keyword>
<dbReference type="SUPFAM" id="SSF52374">
    <property type="entry name" value="Nucleotidylyl transferase"/>
    <property type="match status" value="1"/>
</dbReference>
<evidence type="ECO:0000256" key="1">
    <source>
        <dbReference type="ARBA" id="ARBA00022679"/>
    </source>
</evidence>
<dbReference type="EC" id="2.7.7.1" evidence="4"/>
<protein>
    <submittedName>
        <fullName evidence="4">Bifunctional nicotinamide-nucleotide adenylyltransferase/Nudix hydroxylase</fullName>
        <ecNumber evidence="4">2.7.7.1</ecNumber>
        <ecNumber evidence="4">3.6.1.-</ecNumber>
    </submittedName>
</protein>
<dbReference type="EMBL" id="CP060790">
    <property type="protein sequence ID" value="QNP59019.1"/>
    <property type="molecule type" value="Genomic_DNA"/>
</dbReference>
<keyword evidence="1 4" id="KW-0808">Transferase</keyword>
<dbReference type="AlphaFoldDB" id="A0A7H0HEQ3"/>
<dbReference type="NCBIfam" id="NF003788">
    <property type="entry name" value="PRK05379.1-5"/>
    <property type="match status" value="1"/>
</dbReference>
<dbReference type="InterPro" id="IPR014729">
    <property type="entry name" value="Rossmann-like_a/b/a_fold"/>
</dbReference>
<dbReference type="InterPro" id="IPR004821">
    <property type="entry name" value="Cyt_trans-like"/>
</dbReference>
<dbReference type="PROSITE" id="PS51462">
    <property type="entry name" value="NUDIX"/>
    <property type="match status" value="1"/>
</dbReference>
<dbReference type="KEGG" id="amon:H9L24_19395"/>
<dbReference type="EC" id="3.6.1.-" evidence="4"/>
<evidence type="ECO:0000259" key="3">
    <source>
        <dbReference type="PROSITE" id="PS51462"/>
    </source>
</evidence>
<dbReference type="NCBIfam" id="TIGR00125">
    <property type="entry name" value="cyt_tran_rel"/>
    <property type="match status" value="1"/>
</dbReference>
<dbReference type="SUPFAM" id="SSF55811">
    <property type="entry name" value="Nudix"/>
    <property type="match status" value="1"/>
</dbReference>
<dbReference type="Pfam" id="PF01467">
    <property type="entry name" value="CTP_transf_like"/>
    <property type="match status" value="1"/>
</dbReference>
<dbReference type="GO" id="GO:0000309">
    <property type="term" value="F:nicotinamide-nucleotide adenylyltransferase activity"/>
    <property type="evidence" value="ECO:0007669"/>
    <property type="project" value="UniProtKB-EC"/>
</dbReference>
<gene>
    <name evidence="4" type="ORF">H9L24_19395</name>
</gene>
<sequence length="400" mass="44612">MYDTAILIGRFEPVHHGHLALLRRALDSARNAIVIMGSAWQARSPKNPFTWQEREAMLREALPESDRPRLTVLPVRDYYNEAVWVGAVQRAVARHTAADAHIGLVGHFKDATSSYLSAFPGWELIHMERQGTIDATAIRDAYFGATPATVAAALAALSSQMPASTLGFLNAFAQQPPYAALQEEWRMLRGYRTAWSQAPYPPVFVTVDAVLRCQDQVLLIRRAHAPGRGLLAVPGGFIEQRETLWQSCLRELAEETHCTLPEAQMRAALRQVTVFDHPDRSQRGRTITHAHYFDLGDAPLPHVQADDDAAQVQWTPIHELAGMEEAFFEDHFHMLDLFLGLTSHQGCPRLAPAKLRRSRGRPRHPVGTLITSAPCSHPPKHPIGLPWRCCWQCSASTCQG</sequence>
<dbReference type="PANTHER" id="PTHR21342">
    <property type="entry name" value="PHOSPHOPANTETHEINE ADENYLYLTRANSFERASE"/>
    <property type="match status" value="1"/>
</dbReference>
<dbReference type="InterPro" id="IPR000086">
    <property type="entry name" value="NUDIX_hydrolase_dom"/>
</dbReference>
<evidence type="ECO:0000256" key="2">
    <source>
        <dbReference type="ARBA" id="ARBA00022695"/>
    </source>
</evidence>
<dbReference type="GO" id="GO:0016787">
    <property type="term" value="F:hydrolase activity"/>
    <property type="evidence" value="ECO:0007669"/>
    <property type="project" value="UniProtKB-KW"/>
</dbReference>
<name>A0A7H0HEQ3_9BURK</name>
<keyword evidence="4" id="KW-0378">Hydrolase</keyword>
<reference evidence="4 5" key="1">
    <citation type="submission" date="2020-08" db="EMBL/GenBank/DDBJ databases">
        <title>Genome sequence of Acidovorax monticola KACC 19171T.</title>
        <authorList>
            <person name="Hyun D.-W."/>
            <person name="Bae J.-W."/>
        </authorList>
    </citation>
    <scope>NUCLEOTIDE SEQUENCE [LARGE SCALE GENOMIC DNA]</scope>
    <source>
        <strain evidence="4 5">KACC 19171</strain>
    </source>
</reference>
<evidence type="ECO:0000313" key="5">
    <source>
        <dbReference type="Proteomes" id="UP000516057"/>
    </source>
</evidence>
<dbReference type="InterPro" id="IPR015797">
    <property type="entry name" value="NUDIX_hydrolase-like_dom_sf"/>
</dbReference>
<dbReference type="Gene3D" id="3.90.79.10">
    <property type="entry name" value="Nucleoside Triphosphate Pyrophosphohydrolase"/>
    <property type="match status" value="1"/>
</dbReference>
<feature type="domain" description="Nudix hydrolase" evidence="3">
    <location>
        <begin position="202"/>
        <end position="338"/>
    </location>
</feature>
<proteinExistence type="predicted"/>
<dbReference type="CDD" id="cd18873">
    <property type="entry name" value="NUDIX_NadM_like"/>
    <property type="match status" value="1"/>
</dbReference>
<dbReference type="Proteomes" id="UP000516057">
    <property type="component" value="Chromosome"/>
</dbReference>